<gene>
    <name evidence="1" type="ORF">CyHV1_ORF127</name>
</gene>
<dbReference type="Proteomes" id="UP000118426">
    <property type="component" value="Segment"/>
</dbReference>
<proteinExistence type="predicted"/>
<dbReference type="KEGG" id="vg:14011265"/>
<dbReference type="RefSeq" id="YP_007003775.1">
    <property type="nucleotide sequence ID" value="NC_019491.1"/>
</dbReference>
<dbReference type="EMBL" id="JQ815363">
    <property type="protein sequence ID" value="AFJ20409.1"/>
    <property type="molecule type" value="Genomic_DNA"/>
</dbReference>
<reference evidence="1 2" key="1">
    <citation type="journal article" date="2013" name="J. Virol.">
        <title>Comparative genomics of carp herpesviruses.</title>
        <authorList>
            <person name="Davison A.J."/>
            <person name="Kurobe T."/>
            <person name="Gatherer D."/>
            <person name="Cunningham C."/>
            <person name="Korf I."/>
            <person name="Fukuda H."/>
            <person name="Hedrick R.P."/>
            <person name="Waltzek T.B."/>
        </authorList>
    </citation>
    <scope>NUCLEOTIDE SEQUENCE [LARGE SCALE GENOMIC DNA]</scope>
    <source>
        <strain evidence="1">NG-J1</strain>
    </source>
</reference>
<accession>K7PBD9</accession>
<keyword evidence="2" id="KW-1185">Reference proteome</keyword>
<dbReference type="GeneID" id="14011265"/>
<name>K7PBD9_9VIRU</name>
<organism evidence="1 2">
    <name type="scientific">Cyprinid herpesvirus 1</name>
    <dbReference type="NCBI Taxonomy" id="317858"/>
    <lineage>
        <taxon>Viruses</taxon>
        <taxon>Duplodnaviria</taxon>
        <taxon>Heunggongvirae</taxon>
        <taxon>Peploviricota</taxon>
        <taxon>Herviviricetes</taxon>
        <taxon>Herpesvirales</taxon>
        <taxon>Alloherpesviridae</taxon>
        <taxon>Cyvirus</taxon>
        <taxon>Cyvirus cyprinidallo1</taxon>
    </lineage>
</organism>
<protein>
    <submittedName>
        <fullName evidence="1">Protein ORF127</fullName>
    </submittedName>
</protein>
<evidence type="ECO:0000313" key="1">
    <source>
        <dbReference type="EMBL" id="AFJ20409.1"/>
    </source>
</evidence>
<sequence length="192" mass="21109">MMMFIRLFYLAGVLALSSAAAQSICSIVWRRSSFGGDCLGPCTDDRGGYTCTVKAFTFSGWMGSWFASQYKPYVSGKEPCPVIEFDYDTAAVLNSQTNTKRWIRCESNNVGCVLRTSGNEKCHSEPVFGLGLMSSLLRSAWTCLRDKPSILDTPSLAGERPCAFNGTHTVYTNNRAQCDTFMGTGVCDQYEA</sequence>
<evidence type="ECO:0000313" key="2">
    <source>
        <dbReference type="Proteomes" id="UP000118426"/>
    </source>
</evidence>